<dbReference type="RefSeq" id="XP_007783984.1">
    <property type="nucleotide sequence ID" value="XM_007785794.1"/>
</dbReference>
<dbReference type="GeneID" id="19905236"/>
<feature type="compositionally biased region" description="Polar residues" evidence="1">
    <location>
        <begin position="1"/>
        <end position="25"/>
    </location>
</feature>
<dbReference type="Proteomes" id="UP000016924">
    <property type="component" value="Unassembled WGS sequence"/>
</dbReference>
<evidence type="ECO:0000256" key="1">
    <source>
        <dbReference type="SAM" id="MobiDB-lite"/>
    </source>
</evidence>
<sequence>MVSKEASGSNGSATLRPSKLSQFSPPGNLLDLTLDNRSPWSNIKISEWVNDEMSGRRPGRIPLKQFFNGTDTAYHIGQDGIKIMWIGFPNRITKAFGHDEKKRWTAADMTRDVQDE</sequence>
<keyword evidence="3" id="KW-1185">Reference proteome</keyword>
<evidence type="ECO:0000313" key="3">
    <source>
        <dbReference type="Proteomes" id="UP000016924"/>
    </source>
</evidence>
<dbReference type="HOGENOM" id="CLU_2096754_0_0_1"/>
<dbReference type="AlphaFoldDB" id="R7Z3D5"/>
<protein>
    <submittedName>
        <fullName evidence="2">Uncharacterized protein</fullName>
    </submittedName>
</protein>
<name>R7Z3D5_CONA1</name>
<feature type="region of interest" description="Disordered" evidence="1">
    <location>
        <begin position="1"/>
        <end position="26"/>
    </location>
</feature>
<proteinExistence type="predicted"/>
<organism evidence="2 3">
    <name type="scientific">Coniosporium apollinis (strain CBS 100218)</name>
    <name type="common">Rock-inhabiting black yeast</name>
    <dbReference type="NCBI Taxonomy" id="1168221"/>
    <lineage>
        <taxon>Eukaryota</taxon>
        <taxon>Fungi</taxon>
        <taxon>Dikarya</taxon>
        <taxon>Ascomycota</taxon>
        <taxon>Pezizomycotina</taxon>
        <taxon>Dothideomycetes</taxon>
        <taxon>Dothideomycetes incertae sedis</taxon>
        <taxon>Coniosporium</taxon>
    </lineage>
</organism>
<dbReference type="EMBL" id="JH767600">
    <property type="protein sequence ID" value="EON68667.1"/>
    <property type="molecule type" value="Genomic_DNA"/>
</dbReference>
<reference evidence="3" key="1">
    <citation type="submission" date="2012-06" db="EMBL/GenBank/DDBJ databases">
        <title>The genome sequence of Coniosporium apollinis CBS 100218.</title>
        <authorList>
            <consortium name="The Broad Institute Genome Sequencing Platform"/>
            <person name="Cuomo C."/>
            <person name="Gorbushina A."/>
            <person name="Noack S."/>
            <person name="Walker B."/>
            <person name="Young S.K."/>
            <person name="Zeng Q."/>
            <person name="Gargeya S."/>
            <person name="Fitzgerald M."/>
            <person name="Haas B."/>
            <person name="Abouelleil A."/>
            <person name="Alvarado L."/>
            <person name="Arachchi H.M."/>
            <person name="Berlin A.M."/>
            <person name="Chapman S.B."/>
            <person name="Goldberg J."/>
            <person name="Griggs A."/>
            <person name="Gujja S."/>
            <person name="Hansen M."/>
            <person name="Howarth C."/>
            <person name="Imamovic A."/>
            <person name="Larimer J."/>
            <person name="McCowan C."/>
            <person name="Montmayeur A."/>
            <person name="Murphy C."/>
            <person name="Neiman D."/>
            <person name="Pearson M."/>
            <person name="Priest M."/>
            <person name="Roberts A."/>
            <person name="Saif S."/>
            <person name="Shea T."/>
            <person name="Sisk P."/>
            <person name="Sykes S."/>
            <person name="Wortman J."/>
            <person name="Nusbaum C."/>
            <person name="Birren B."/>
        </authorList>
    </citation>
    <scope>NUCLEOTIDE SEQUENCE [LARGE SCALE GENOMIC DNA]</scope>
    <source>
        <strain evidence="3">CBS 100218</strain>
    </source>
</reference>
<accession>R7Z3D5</accession>
<gene>
    <name evidence="2" type="ORF">W97_07925</name>
</gene>
<evidence type="ECO:0000313" key="2">
    <source>
        <dbReference type="EMBL" id="EON68667.1"/>
    </source>
</evidence>
<dbReference type="OrthoDB" id="10253919at2759"/>